<sequence>MPRLNALLLMLGLLAPTAAATEACIQQPKRQQACPNLLYRVAQLPGMAAPKVICICVTDFALLLQQPANETEQIRQNMTKRQLEAQHGETLQLILDILNRQL</sequence>
<evidence type="ECO:0008006" key="3">
    <source>
        <dbReference type="Google" id="ProtNLM"/>
    </source>
</evidence>
<dbReference type="AlphaFoldDB" id="A0A486XQ77"/>
<proteinExistence type="predicted"/>
<feature type="chain" id="PRO_5019849947" description="Orphan protein" evidence="1">
    <location>
        <begin position="21"/>
        <end position="102"/>
    </location>
</feature>
<accession>A0A486XQ77</accession>
<reference evidence="2" key="1">
    <citation type="submission" date="2019-04" db="EMBL/GenBank/DDBJ databases">
        <authorList>
            <person name="Brambilla D."/>
        </authorList>
    </citation>
    <scope>NUCLEOTIDE SEQUENCE</scope>
    <source>
        <strain evidence="2">BAL1</strain>
    </source>
</reference>
<protein>
    <recommendedName>
        <fullName evidence="3">Orphan protein</fullName>
    </recommendedName>
</protein>
<evidence type="ECO:0000256" key="1">
    <source>
        <dbReference type="SAM" id="SignalP"/>
    </source>
</evidence>
<organism evidence="2">
    <name type="scientific">Rheinheimera sp. BAL341</name>
    <dbReference type="NCBI Taxonomy" id="1708203"/>
    <lineage>
        <taxon>Bacteria</taxon>
        <taxon>Pseudomonadati</taxon>
        <taxon>Pseudomonadota</taxon>
        <taxon>Gammaproteobacteria</taxon>
        <taxon>Chromatiales</taxon>
        <taxon>Chromatiaceae</taxon>
        <taxon>Rheinheimera</taxon>
    </lineage>
</organism>
<gene>
    <name evidence="2" type="ORF">BAL341_1661</name>
</gene>
<keyword evidence="1" id="KW-0732">Signal</keyword>
<evidence type="ECO:0000313" key="2">
    <source>
        <dbReference type="EMBL" id="VHO03951.1"/>
    </source>
</evidence>
<dbReference type="EMBL" id="CAAJGR010000089">
    <property type="protein sequence ID" value="VHO03951.1"/>
    <property type="molecule type" value="Genomic_DNA"/>
</dbReference>
<name>A0A486XQ77_9GAMM</name>
<feature type="signal peptide" evidence="1">
    <location>
        <begin position="1"/>
        <end position="20"/>
    </location>
</feature>